<dbReference type="Gene3D" id="3.40.630.30">
    <property type="match status" value="2"/>
</dbReference>
<proteinExistence type="inferred from homology"/>
<dbReference type="OrthoDB" id="9795188at2"/>
<dbReference type="GO" id="GO:0016747">
    <property type="term" value="F:acyltransferase activity, transferring groups other than amino-acyl groups"/>
    <property type="evidence" value="ECO:0007669"/>
    <property type="project" value="InterPro"/>
</dbReference>
<accession>A0A1G6Y110</accession>
<dbReference type="RefSeq" id="WP_090592608.1">
    <property type="nucleotide sequence ID" value="NZ_LT629688.1"/>
</dbReference>
<keyword evidence="2" id="KW-0012">Acyltransferase</keyword>
<dbReference type="Proteomes" id="UP000198546">
    <property type="component" value="Chromosome i"/>
</dbReference>
<dbReference type="InterPro" id="IPR000182">
    <property type="entry name" value="GNAT_dom"/>
</dbReference>
<evidence type="ECO:0000313" key="5">
    <source>
        <dbReference type="EMBL" id="SDD83325.1"/>
    </source>
</evidence>
<organism evidence="5 6">
    <name type="scientific">Auraticoccus monumenti</name>
    <dbReference type="NCBI Taxonomy" id="675864"/>
    <lineage>
        <taxon>Bacteria</taxon>
        <taxon>Bacillati</taxon>
        <taxon>Actinomycetota</taxon>
        <taxon>Actinomycetes</taxon>
        <taxon>Propionibacteriales</taxon>
        <taxon>Propionibacteriaceae</taxon>
        <taxon>Auraticoccus</taxon>
    </lineage>
</organism>
<dbReference type="InterPro" id="IPR051531">
    <property type="entry name" value="N-acetyltransferase"/>
</dbReference>
<sequence length="367" mass="40009">MSFPPRRFPEDVPTLADGDVVLRAHRLEDVDAVVEQCTDPHSVRWTTVPLGYDDAMARDWITSAIPQAWAGGTSHLFAVETTHPDGVRRFSGTVEVRALDGGRGEVAFGAHPAVRGTGAMRTAVELVLDHAFDTLGLRAVVWWTEVGNWGSRTLAWSTGFRVSDGVVPRYLDHRDELVDAWVGTLAPTERAQRHPAEVPVLETDRLVLRGHRRSDDVRVAEGCADPLTQHWLSHLPSPYTLADAAAFRLATRTGALDGRTWAVVERDRDLLVGTVGVHGHSDGLELGYWTHPDARGRGLTTEAVSRVVQHLLTDHPPRRLIIRAAEGNAASLAVAGACGFTRCGRTTGTARRRDGTGGDHVVLERPC</sequence>
<reference evidence="5 6" key="1">
    <citation type="submission" date="2016-10" db="EMBL/GenBank/DDBJ databases">
        <authorList>
            <person name="de Groot N.N."/>
        </authorList>
    </citation>
    <scope>NUCLEOTIDE SEQUENCE [LARGE SCALE GENOMIC DNA]</scope>
    <source>
        <strain evidence="5 6">MON 2.2</strain>
    </source>
</reference>
<protein>
    <submittedName>
        <fullName evidence="5">Protein N-acetyltransferase, RimJ/RimL family</fullName>
    </submittedName>
</protein>
<evidence type="ECO:0000313" key="6">
    <source>
        <dbReference type="Proteomes" id="UP000198546"/>
    </source>
</evidence>
<feature type="domain" description="N-acetyltransferase" evidence="4">
    <location>
        <begin position="20"/>
        <end position="187"/>
    </location>
</feature>
<dbReference type="PANTHER" id="PTHR43792">
    <property type="entry name" value="GNAT FAMILY, PUTATIVE (AFU_ORTHOLOGUE AFUA_3G00765)-RELATED-RELATED"/>
    <property type="match status" value="1"/>
</dbReference>
<comment type="similarity">
    <text evidence="3">Belongs to the acetyltransferase family. RimJ subfamily.</text>
</comment>
<gene>
    <name evidence="5" type="ORF">SAMN04489747_1849</name>
</gene>
<dbReference type="STRING" id="675864.SAMN04489747_1849"/>
<name>A0A1G6Y110_9ACTN</name>
<evidence type="ECO:0000256" key="2">
    <source>
        <dbReference type="ARBA" id="ARBA00023315"/>
    </source>
</evidence>
<evidence type="ECO:0000256" key="3">
    <source>
        <dbReference type="ARBA" id="ARBA00038502"/>
    </source>
</evidence>
<dbReference type="EMBL" id="LT629688">
    <property type="protein sequence ID" value="SDD83325.1"/>
    <property type="molecule type" value="Genomic_DNA"/>
</dbReference>
<evidence type="ECO:0000259" key="4">
    <source>
        <dbReference type="PROSITE" id="PS51186"/>
    </source>
</evidence>
<feature type="domain" description="N-acetyltransferase" evidence="4">
    <location>
        <begin position="215"/>
        <end position="367"/>
    </location>
</feature>
<dbReference type="InterPro" id="IPR016181">
    <property type="entry name" value="Acyl_CoA_acyltransferase"/>
</dbReference>
<dbReference type="PROSITE" id="PS51186">
    <property type="entry name" value="GNAT"/>
    <property type="match status" value="2"/>
</dbReference>
<keyword evidence="6" id="KW-1185">Reference proteome</keyword>
<dbReference type="Pfam" id="PF13302">
    <property type="entry name" value="Acetyltransf_3"/>
    <property type="match status" value="2"/>
</dbReference>
<keyword evidence="1 5" id="KW-0808">Transferase</keyword>
<dbReference type="PANTHER" id="PTHR43792:SF8">
    <property type="entry name" value="[RIBOSOMAL PROTEIN US5]-ALANINE N-ACETYLTRANSFERASE"/>
    <property type="match status" value="1"/>
</dbReference>
<evidence type="ECO:0000256" key="1">
    <source>
        <dbReference type="ARBA" id="ARBA00022679"/>
    </source>
</evidence>
<dbReference type="SUPFAM" id="SSF55729">
    <property type="entry name" value="Acyl-CoA N-acyltransferases (Nat)"/>
    <property type="match status" value="2"/>
</dbReference>
<dbReference type="AlphaFoldDB" id="A0A1G6Y110"/>